<keyword evidence="1" id="KW-0812">Transmembrane</keyword>
<feature type="non-terminal residue" evidence="2">
    <location>
        <position position="80"/>
    </location>
</feature>
<comment type="caution">
    <text evidence="2">The sequence shown here is derived from an EMBL/GenBank/DDBJ whole genome shotgun (WGS) entry which is preliminary data.</text>
</comment>
<keyword evidence="1" id="KW-0472">Membrane</keyword>
<evidence type="ECO:0000256" key="1">
    <source>
        <dbReference type="SAM" id="Phobius"/>
    </source>
</evidence>
<dbReference type="AlphaFoldDB" id="A0AAN4ZGE7"/>
<proteinExistence type="predicted"/>
<gene>
    <name evidence="2" type="ORF">PMAYCL1PPCAC_10546</name>
</gene>
<evidence type="ECO:0000313" key="2">
    <source>
        <dbReference type="EMBL" id="GMR40351.1"/>
    </source>
</evidence>
<keyword evidence="3" id="KW-1185">Reference proteome</keyword>
<organism evidence="2 3">
    <name type="scientific">Pristionchus mayeri</name>
    <dbReference type="NCBI Taxonomy" id="1317129"/>
    <lineage>
        <taxon>Eukaryota</taxon>
        <taxon>Metazoa</taxon>
        <taxon>Ecdysozoa</taxon>
        <taxon>Nematoda</taxon>
        <taxon>Chromadorea</taxon>
        <taxon>Rhabditida</taxon>
        <taxon>Rhabditina</taxon>
        <taxon>Diplogasteromorpha</taxon>
        <taxon>Diplogasteroidea</taxon>
        <taxon>Neodiplogasteridae</taxon>
        <taxon>Pristionchus</taxon>
    </lineage>
</organism>
<sequence length="80" mass="8991">MPSLINVLFLIAGFVLWFIAQRCLDPLINSATAILSSPSRLQLVAMVFAPACIWALDYKFTIWICAIKRTFLDDPYTPPS</sequence>
<evidence type="ECO:0000313" key="3">
    <source>
        <dbReference type="Proteomes" id="UP001328107"/>
    </source>
</evidence>
<dbReference type="EMBL" id="BTRK01000003">
    <property type="protein sequence ID" value="GMR40351.1"/>
    <property type="molecule type" value="Genomic_DNA"/>
</dbReference>
<accession>A0AAN4ZGE7</accession>
<name>A0AAN4ZGE7_9BILA</name>
<reference evidence="3" key="1">
    <citation type="submission" date="2022-10" db="EMBL/GenBank/DDBJ databases">
        <title>Genome assembly of Pristionchus species.</title>
        <authorList>
            <person name="Yoshida K."/>
            <person name="Sommer R.J."/>
        </authorList>
    </citation>
    <scope>NUCLEOTIDE SEQUENCE [LARGE SCALE GENOMIC DNA]</scope>
    <source>
        <strain evidence="3">RS5460</strain>
    </source>
</reference>
<keyword evidence="1" id="KW-1133">Transmembrane helix</keyword>
<feature type="transmembrane region" description="Helical" evidence="1">
    <location>
        <begin position="40"/>
        <end position="60"/>
    </location>
</feature>
<protein>
    <submittedName>
        <fullName evidence="2">Uncharacterized protein</fullName>
    </submittedName>
</protein>
<dbReference type="Proteomes" id="UP001328107">
    <property type="component" value="Unassembled WGS sequence"/>
</dbReference>